<keyword evidence="2" id="KW-0238">DNA-binding</keyword>
<dbReference type="SMART" id="SM00345">
    <property type="entry name" value="HTH_GNTR"/>
    <property type="match status" value="1"/>
</dbReference>
<dbReference type="InterPro" id="IPR008920">
    <property type="entry name" value="TF_FadR/GntR_C"/>
</dbReference>
<dbReference type="RefSeq" id="WP_159449870.1">
    <property type="nucleotide sequence ID" value="NZ_CP007514.1"/>
</dbReference>
<dbReference type="PROSITE" id="PS50949">
    <property type="entry name" value="HTH_GNTR"/>
    <property type="match status" value="1"/>
</dbReference>
<protein>
    <submittedName>
        <fullName evidence="5">GntR family transcriptional regulator</fullName>
    </submittedName>
</protein>
<evidence type="ECO:0000313" key="6">
    <source>
        <dbReference type="Proteomes" id="UP001281130"/>
    </source>
</evidence>
<evidence type="ECO:0000313" key="5">
    <source>
        <dbReference type="EMBL" id="MDX5893014.1"/>
    </source>
</evidence>
<name>A0AB35SZI7_RUBRA</name>
<evidence type="ECO:0000256" key="1">
    <source>
        <dbReference type="ARBA" id="ARBA00023015"/>
    </source>
</evidence>
<dbReference type="PRINTS" id="PR00035">
    <property type="entry name" value="HTHGNTR"/>
</dbReference>
<comment type="caution">
    <text evidence="5">The sequence shown here is derived from an EMBL/GenBank/DDBJ whole genome shotgun (WGS) entry which is preliminary data.</text>
</comment>
<dbReference type="SUPFAM" id="SSF46785">
    <property type="entry name" value="Winged helix' DNA-binding domain"/>
    <property type="match status" value="1"/>
</dbReference>
<dbReference type="InterPro" id="IPR000524">
    <property type="entry name" value="Tscrpt_reg_HTH_GntR"/>
</dbReference>
<dbReference type="AlphaFoldDB" id="A0AB35SZI7"/>
<dbReference type="PANTHER" id="PTHR43537:SF41">
    <property type="entry name" value="TRANSCRIPTIONAL REGULATORY PROTEIN"/>
    <property type="match status" value="1"/>
</dbReference>
<dbReference type="SMART" id="SM00895">
    <property type="entry name" value="FCD"/>
    <property type="match status" value="1"/>
</dbReference>
<evidence type="ECO:0000256" key="3">
    <source>
        <dbReference type="ARBA" id="ARBA00023163"/>
    </source>
</evidence>
<accession>A0AB35SZI7</accession>
<dbReference type="InterPro" id="IPR036390">
    <property type="entry name" value="WH_DNA-bd_sf"/>
</dbReference>
<dbReference type="CDD" id="cd07377">
    <property type="entry name" value="WHTH_GntR"/>
    <property type="match status" value="1"/>
</dbReference>
<dbReference type="GO" id="GO:0003700">
    <property type="term" value="F:DNA-binding transcription factor activity"/>
    <property type="evidence" value="ECO:0007669"/>
    <property type="project" value="InterPro"/>
</dbReference>
<dbReference type="Gene3D" id="1.10.10.10">
    <property type="entry name" value="Winged helix-like DNA-binding domain superfamily/Winged helix DNA-binding domain"/>
    <property type="match status" value="1"/>
</dbReference>
<dbReference type="Proteomes" id="UP001281130">
    <property type="component" value="Unassembled WGS sequence"/>
</dbReference>
<dbReference type="Gene3D" id="1.20.120.530">
    <property type="entry name" value="GntR ligand-binding domain-like"/>
    <property type="match status" value="1"/>
</dbReference>
<evidence type="ECO:0000259" key="4">
    <source>
        <dbReference type="PROSITE" id="PS50949"/>
    </source>
</evidence>
<dbReference type="Pfam" id="PF07729">
    <property type="entry name" value="FCD"/>
    <property type="match status" value="1"/>
</dbReference>
<dbReference type="SUPFAM" id="SSF48008">
    <property type="entry name" value="GntR ligand-binding domain-like"/>
    <property type="match status" value="1"/>
</dbReference>
<feature type="domain" description="HTH gntR-type" evidence="4">
    <location>
        <begin position="1"/>
        <end position="63"/>
    </location>
</feature>
<organism evidence="5 6">
    <name type="scientific">Rubrobacter radiotolerans</name>
    <name type="common">Arthrobacter radiotolerans</name>
    <dbReference type="NCBI Taxonomy" id="42256"/>
    <lineage>
        <taxon>Bacteria</taxon>
        <taxon>Bacillati</taxon>
        <taxon>Actinomycetota</taxon>
        <taxon>Rubrobacteria</taxon>
        <taxon>Rubrobacterales</taxon>
        <taxon>Rubrobacteraceae</taxon>
        <taxon>Rubrobacter</taxon>
    </lineage>
</organism>
<dbReference type="PANTHER" id="PTHR43537">
    <property type="entry name" value="TRANSCRIPTIONAL REGULATOR, GNTR FAMILY"/>
    <property type="match status" value="1"/>
</dbReference>
<dbReference type="GO" id="GO:0003677">
    <property type="term" value="F:DNA binding"/>
    <property type="evidence" value="ECO:0007669"/>
    <property type="project" value="UniProtKB-KW"/>
</dbReference>
<dbReference type="Pfam" id="PF00392">
    <property type="entry name" value="GntR"/>
    <property type="match status" value="1"/>
</dbReference>
<sequence>MVVGGLRDAILSGVLVGGQPLRQDEIAEQFGVSRMPVREALRQLEGEGMVSFYPHRGAVVSELSQEEVLEIIEIRVALETMALRKAFPLLGEEELRLAEDVLRSIDEEENLVSRWGELNWRFHATLFSPADRPRLLSIVKAQHTAFERYIRVHLVLSDYENPQREHYELLDTCRRKDLDGALQLLSTHIQNTGKTLLSHLR</sequence>
<reference evidence="5" key="1">
    <citation type="submission" date="2023-11" db="EMBL/GenBank/DDBJ databases">
        <title>MicrobeMod: A computational toolkit for identifying prokaryotic methylation and restriction-modification with nanopore sequencing.</title>
        <authorList>
            <person name="Crits-Christoph A."/>
            <person name="Kang S.C."/>
            <person name="Lee H."/>
            <person name="Ostrov N."/>
        </authorList>
    </citation>
    <scope>NUCLEOTIDE SEQUENCE</scope>
    <source>
        <strain evidence="5">ATCC 51242</strain>
    </source>
</reference>
<dbReference type="InterPro" id="IPR036388">
    <property type="entry name" value="WH-like_DNA-bd_sf"/>
</dbReference>
<dbReference type="InterPro" id="IPR011711">
    <property type="entry name" value="GntR_C"/>
</dbReference>
<keyword evidence="1" id="KW-0805">Transcription regulation</keyword>
<proteinExistence type="predicted"/>
<keyword evidence="3" id="KW-0804">Transcription</keyword>
<evidence type="ECO:0000256" key="2">
    <source>
        <dbReference type="ARBA" id="ARBA00023125"/>
    </source>
</evidence>
<gene>
    <name evidence="5" type="ORF">SIL72_03115</name>
</gene>
<dbReference type="EMBL" id="JAWXXX010000001">
    <property type="protein sequence ID" value="MDX5893014.1"/>
    <property type="molecule type" value="Genomic_DNA"/>
</dbReference>